<evidence type="ECO:0000256" key="10">
    <source>
        <dbReference type="ARBA" id="ARBA00022840"/>
    </source>
</evidence>
<keyword evidence="24" id="KW-1185">Reference proteome</keyword>
<dbReference type="Proteomes" id="UP000218899">
    <property type="component" value="Chromosome"/>
</dbReference>
<feature type="domain" description="HAMP" evidence="21">
    <location>
        <begin position="179"/>
        <end position="231"/>
    </location>
</feature>
<feature type="transmembrane region" description="Helical" evidence="18">
    <location>
        <begin position="15"/>
        <end position="39"/>
    </location>
</feature>
<keyword evidence="7 18" id="KW-0812">Transmembrane</keyword>
<dbReference type="KEGG" id="sva:SVA_0959"/>
<dbReference type="InterPro" id="IPR001789">
    <property type="entry name" value="Sig_transdc_resp-reg_receiver"/>
</dbReference>
<dbReference type="InterPro" id="IPR005467">
    <property type="entry name" value="His_kinase_dom"/>
</dbReference>
<sequence length="757" mass="83246">MSRSLLQRLRHSLKYRIAAIIFLLEAAMMAAVLGVTITYSQRETEKQLSANEEVMLQLLGDLSRIALLTSEYDELQPYIEQVVRDPHIDTVLLADRRGRVVVSNRHEAIGRGLPTFEHTPTLRWLVRDIENPNGRIGTLAIRFSHESLIQINRQVRNLGVSIALTGMTVIAIVGILIGYLLTRRLDALSRAAQRLAGGDLAVRTGLSGHDEVAIVGRAFDTMARSVAENVEALKRATDLLEQRVAERTRELAEARDEAIAATRSKSAFLANMSHEIRTPLTAIIGFSETLLDSNQSLAERVDAIRTITRSGKHLLRIINDILDVSKMEANRLDVERIPLSPFELLDDVHAIVALLAEEKALAFEIEYRYPLPARIVSDPLRLKQILINLCNNAIKFTARGGVRIRLSWERAQSRLLFEVIDSGIGMTEELIRTLFRAFTQADASTTREYGGTGLGLYLSRELATRLGGEIAVQSTPGAGSVFTLAVPTGDVLDADLAWERPVEPAVAPAVTAAGVVVDGEVLLAEDNVDNQKLVTFLLRSAGASVTIAENGQRAVELGRSRRFDLVLMDLQMPVMGGLEATRELRREGYHGPVVALTANAMRSDIDTCLAAGCDDFMSKPIQKDKLHELLLRYLLPSGQPRDDGAPILSTLLAHEPTLIDLVSEFVARLPGAARDLRRAHENGDADALKRSVHSLKGSAGNFGYGGLFKLCQLIEFEIAKDHAQGIARLLDEMDAMVERIRQGLQDGSPVARKANER</sequence>
<keyword evidence="9" id="KW-0418">Kinase</keyword>
<feature type="modified residue" description="Phosphohistidine" evidence="15">
    <location>
        <position position="693"/>
    </location>
</feature>
<dbReference type="PROSITE" id="PS50110">
    <property type="entry name" value="RESPONSE_REGULATORY"/>
    <property type="match status" value="1"/>
</dbReference>
<name>A0A1B4V201_9GAMM</name>
<dbReference type="Pfam" id="PF02518">
    <property type="entry name" value="HATPase_c"/>
    <property type="match status" value="1"/>
</dbReference>
<dbReference type="SMART" id="SM00304">
    <property type="entry name" value="HAMP"/>
    <property type="match status" value="1"/>
</dbReference>
<comment type="catalytic activity">
    <reaction evidence="1">
        <text>ATP + protein L-histidine = ADP + protein N-phospho-L-histidine.</text>
        <dbReference type="EC" id="2.7.13.3"/>
    </reaction>
</comment>
<dbReference type="AlphaFoldDB" id="A0A1B4V201"/>
<evidence type="ECO:0000256" key="6">
    <source>
        <dbReference type="ARBA" id="ARBA00022679"/>
    </source>
</evidence>
<keyword evidence="13 18" id="KW-0472">Membrane</keyword>
<evidence type="ECO:0000256" key="2">
    <source>
        <dbReference type="ARBA" id="ARBA00004651"/>
    </source>
</evidence>
<feature type="modified residue" description="4-aspartylphosphate" evidence="16">
    <location>
        <position position="569"/>
    </location>
</feature>
<dbReference type="InterPro" id="IPR003661">
    <property type="entry name" value="HisK_dim/P_dom"/>
</dbReference>
<evidence type="ECO:0000256" key="3">
    <source>
        <dbReference type="ARBA" id="ARBA00012438"/>
    </source>
</evidence>
<evidence type="ECO:0000256" key="4">
    <source>
        <dbReference type="ARBA" id="ARBA00022475"/>
    </source>
</evidence>
<feature type="domain" description="Response regulatory" evidence="20">
    <location>
        <begin position="520"/>
        <end position="634"/>
    </location>
</feature>
<evidence type="ECO:0000256" key="1">
    <source>
        <dbReference type="ARBA" id="ARBA00000085"/>
    </source>
</evidence>
<dbReference type="CDD" id="cd00082">
    <property type="entry name" value="HisKA"/>
    <property type="match status" value="1"/>
</dbReference>
<dbReference type="SMART" id="SM00448">
    <property type="entry name" value="REC"/>
    <property type="match status" value="1"/>
</dbReference>
<feature type="domain" description="HPt" evidence="22">
    <location>
        <begin position="654"/>
        <end position="747"/>
    </location>
</feature>
<feature type="transmembrane region" description="Helical" evidence="18">
    <location>
        <begin position="158"/>
        <end position="181"/>
    </location>
</feature>
<dbReference type="CDD" id="cd17546">
    <property type="entry name" value="REC_hyHK_CKI1_RcsC-like"/>
    <property type="match status" value="1"/>
</dbReference>
<dbReference type="FunFam" id="1.10.287.130:FF:000038">
    <property type="entry name" value="Sensory transduction histidine kinase"/>
    <property type="match status" value="1"/>
</dbReference>
<evidence type="ECO:0000259" key="20">
    <source>
        <dbReference type="PROSITE" id="PS50110"/>
    </source>
</evidence>
<dbReference type="Pfam" id="PF00512">
    <property type="entry name" value="HisKA"/>
    <property type="match status" value="1"/>
</dbReference>
<dbReference type="PROSITE" id="PS50894">
    <property type="entry name" value="HPT"/>
    <property type="match status" value="1"/>
</dbReference>
<dbReference type="PANTHER" id="PTHR45339:SF1">
    <property type="entry name" value="HYBRID SIGNAL TRANSDUCTION HISTIDINE KINASE J"/>
    <property type="match status" value="1"/>
</dbReference>
<dbReference type="SUPFAM" id="SSF47226">
    <property type="entry name" value="Histidine-containing phosphotransfer domain, HPT domain"/>
    <property type="match status" value="1"/>
</dbReference>
<dbReference type="Pfam" id="PF00672">
    <property type="entry name" value="HAMP"/>
    <property type="match status" value="1"/>
</dbReference>
<organism evidence="23 24">
    <name type="scientific">Sulfurifustis variabilis</name>
    <dbReference type="NCBI Taxonomy" id="1675686"/>
    <lineage>
        <taxon>Bacteria</taxon>
        <taxon>Pseudomonadati</taxon>
        <taxon>Pseudomonadota</taxon>
        <taxon>Gammaproteobacteria</taxon>
        <taxon>Acidiferrobacterales</taxon>
        <taxon>Acidiferrobacteraceae</taxon>
        <taxon>Sulfurifustis</taxon>
    </lineage>
</organism>
<dbReference type="Gene3D" id="3.30.565.10">
    <property type="entry name" value="Histidine kinase-like ATPase, C-terminal domain"/>
    <property type="match status" value="1"/>
</dbReference>
<dbReference type="SUPFAM" id="SSF47384">
    <property type="entry name" value="Homodimeric domain of signal transducing histidine kinase"/>
    <property type="match status" value="1"/>
</dbReference>
<dbReference type="InterPro" id="IPR008207">
    <property type="entry name" value="Sig_transdc_His_kin_Hpt_dom"/>
</dbReference>
<evidence type="ECO:0000259" key="21">
    <source>
        <dbReference type="PROSITE" id="PS50885"/>
    </source>
</evidence>
<keyword evidence="6" id="KW-0808">Transferase</keyword>
<dbReference type="Gene3D" id="1.10.287.130">
    <property type="match status" value="1"/>
</dbReference>
<evidence type="ECO:0000256" key="11">
    <source>
        <dbReference type="ARBA" id="ARBA00022989"/>
    </source>
</evidence>
<evidence type="ECO:0000313" key="24">
    <source>
        <dbReference type="Proteomes" id="UP000218899"/>
    </source>
</evidence>
<protein>
    <recommendedName>
        <fullName evidence="3">histidine kinase</fullName>
        <ecNumber evidence="3">2.7.13.3</ecNumber>
    </recommendedName>
</protein>
<keyword evidence="10" id="KW-0067">ATP-binding</keyword>
<feature type="coiled-coil region" evidence="17">
    <location>
        <begin position="223"/>
        <end position="257"/>
    </location>
</feature>
<dbReference type="PANTHER" id="PTHR45339">
    <property type="entry name" value="HYBRID SIGNAL TRANSDUCTION HISTIDINE KINASE J"/>
    <property type="match status" value="1"/>
</dbReference>
<accession>A0A1B4V201</accession>
<dbReference type="EMBL" id="AP014936">
    <property type="protein sequence ID" value="BAU47538.1"/>
    <property type="molecule type" value="Genomic_DNA"/>
</dbReference>
<keyword evidence="11 18" id="KW-1133">Transmembrane helix</keyword>
<dbReference type="FunFam" id="3.30.565.10:FF:000010">
    <property type="entry name" value="Sensor histidine kinase RcsC"/>
    <property type="match status" value="1"/>
</dbReference>
<gene>
    <name evidence="23" type="ORF">SVA_0959</name>
</gene>
<reference evidence="23 24" key="1">
    <citation type="submission" date="2015-08" db="EMBL/GenBank/DDBJ databases">
        <title>Complete genome sequence of Sulfurifustis variabilis.</title>
        <authorList>
            <person name="Miura A."/>
            <person name="Kojima H."/>
            <person name="Fukui M."/>
        </authorList>
    </citation>
    <scope>NUCLEOTIDE SEQUENCE [LARGE SCALE GENOMIC DNA]</scope>
    <source>
        <strain evidence="24">skN76</strain>
    </source>
</reference>
<evidence type="ECO:0000256" key="15">
    <source>
        <dbReference type="PROSITE-ProRule" id="PRU00110"/>
    </source>
</evidence>
<keyword evidence="4" id="KW-1003">Cell membrane</keyword>
<dbReference type="SMART" id="SM00387">
    <property type="entry name" value="HATPase_c"/>
    <property type="match status" value="1"/>
</dbReference>
<dbReference type="PRINTS" id="PR00344">
    <property type="entry name" value="BCTRLSENSOR"/>
</dbReference>
<dbReference type="InterPro" id="IPR004358">
    <property type="entry name" value="Sig_transdc_His_kin-like_C"/>
</dbReference>
<dbReference type="CDD" id="cd00088">
    <property type="entry name" value="HPT"/>
    <property type="match status" value="1"/>
</dbReference>
<dbReference type="InterPro" id="IPR011006">
    <property type="entry name" value="CheY-like_superfamily"/>
</dbReference>
<keyword evidence="12" id="KW-0902">Two-component regulatory system</keyword>
<dbReference type="SUPFAM" id="SSF52172">
    <property type="entry name" value="CheY-like"/>
    <property type="match status" value="1"/>
</dbReference>
<dbReference type="InterPro" id="IPR003660">
    <property type="entry name" value="HAMP_dom"/>
</dbReference>
<evidence type="ECO:0000256" key="13">
    <source>
        <dbReference type="ARBA" id="ARBA00023136"/>
    </source>
</evidence>
<evidence type="ECO:0000256" key="18">
    <source>
        <dbReference type="SAM" id="Phobius"/>
    </source>
</evidence>
<comment type="subcellular location">
    <subcellularLocation>
        <location evidence="2">Cell membrane</location>
        <topology evidence="2">Multi-pass membrane protein</topology>
    </subcellularLocation>
</comment>
<evidence type="ECO:0000256" key="9">
    <source>
        <dbReference type="ARBA" id="ARBA00022777"/>
    </source>
</evidence>
<keyword evidence="14" id="KW-0131">Cell cycle</keyword>
<dbReference type="GO" id="GO:0005524">
    <property type="term" value="F:ATP binding"/>
    <property type="evidence" value="ECO:0007669"/>
    <property type="project" value="UniProtKB-KW"/>
</dbReference>
<dbReference type="InterPro" id="IPR036641">
    <property type="entry name" value="HPT_dom_sf"/>
</dbReference>
<evidence type="ECO:0000256" key="14">
    <source>
        <dbReference type="ARBA" id="ARBA00023306"/>
    </source>
</evidence>
<evidence type="ECO:0000256" key="5">
    <source>
        <dbReference type="ARBA" id="ARBA00022553"/>
    </source>
</evidence>
<dbReference type="SMART" id="SM00388">
    <property type="entry name" value="HisKA"/>
    <property type="match status" value="1"/>
</dbReference>
<dbReference type="GO" id="GO:0000155">
    <property type="term" value="F:phosphorelay sensor kinase activity"/>
    <property type="evidence" value="ECO:0007669"/>
    <property type="project" value="InterPro"/>
</dbReference>
<keyword evidence="17" id="KW-0175">Coiled coil</keyword>
<dbReference type="SMART" id="SM00073">
    <property type="entry name" value="HPT"/>
    <property type="match status" value="1"/>
</dbReference>
<evidence type="ECO:0000256" key="16">
    <source>
        <dbReference type="PROSITE-ProRule" id="PRU00169"/>
    </source>
</evidence>
<dbReference type="Gene3D" id="1.20.120.160">
    <property type="entry name" value="HPT domain"/>
    <property type="match status" value="1"/>
</dbReference>
<dbReference type="CDD" id="cd06225">
    <property type="entry name" value="HAMP"/>
    <property type="match status" value="1"/>
</dbReference>
<dbReference type="Gene3D" id="3.40.50.2300">
    <property type="match status" value="1"/>
</dbReference>
<keyword evidence="8" id="KW-0547">Nucleotide-binding</keyword>
<dbReference type="Pfam" id="PF01627">
    <property type="entry name" value="Hpt"/>
    <property type="match status" value="1"/>
</dbReference>
<dbReference type="GO" id="GO:0005886">
    <property type="term" value="C:plasma membrane"/>
    <property type="evidence" value="ECO:0007669"/>
    <property type="project" value="UniProtKB-SubCell"/>
</dbReference>
<dbReference type="Gene3D" id="6.10.340.10">
    <property type="match status" value="1"/>
</dbReference>
<feature type="domain" description="Histidine kinase" evidence="19">
    <location>
        <begin position="271"/>
        <end position="490"/>
    </location>
</feature>
<evidence type="ECO:0000259" key="22">
    <source>
        <dbReference type="PROSITE" id="PS50894"/>
    </source>
</evidence>
<evidence type="ECO:0000256" key="8">
    <source>
        <dbReference type="ARBA" id="ARBA00022741"/>
    </source>
</evidence>
<dbReference type="SUPFAM" id="SSF55874">
    <property type="entry name" value="ATPase domain of HSP90 chaperone/DNA topoisomerase II/histidine kinase"/>
    <property type="match status" value="1"/>
</dbReference>
<dbReference type="InterPro" id="IPR036890">
    <property type="entry name" value="HATPase_C_sf"/>
</dbReference>
<dbReference type="InterPro" id="IPR003594">
    <property type="entry name" value="HATPase_dom"/>
</dbReference>
<keyword evidence="5 16" id="KW-0597">Phosphoprotein</keyword>
<dbReference type="PROSITE" id="PS50109">
    <property type="entry name" value="HIS_KIN"/>
    <property type="match status" value="1"/>
</dbReference>
<dbReference type="PROSITE" id="PS50885">
    <property type="entry name" value="HAMP"/>
    <property type="match status" value="1"/>
</dbReference>
<dbReference type="OrthoDB" id="9797243at2"/>
<dbReference type="EC" id="2.7.13.3" evidence="3"/>
<dbReference type="RefSeq" id="WP_096459509.1">
    <property type="nucleotide sequence ID" value="NZ_AP014936.1"/>
</dbReference>
<proteinExistence type="predicted"/>
<dbReference type="Pfam" id="PF00072">
    <property type="entry name" value="Response_reg"/>
    <property type="match status" value="1"/>
</dbReference>
<dbReference type="InterPro" id="IPR036097">
    <property type="entry name" value="HisK_dim/P_sf"/>
</dbReference>
<evidence type="ECO:0000256" key="17">
    <source>
        <dbReference type="SAM" id="Coils"/>
    </source>
</evidence>
<dbReference type="CDD" id="cd16922">
    <property type="entry name" value="HATPase_EvgS-ArcB-TorS-like"/>
    <property type="match status" value="1"/>
</dbReference>
<evidence type="ECO:0000259" key="19">
    <source>
        <dbReference type="PROSITE" id="PS50109"/>
    </source>
</evidence>
<evidence type="ECO:0000313" key="23">
    <source>
        <dbReference type="EMBL" id="BAU47538.1"/>
    </source>
</evidence>
<dbReference type="SUPFAM" id="SSF158472">
    <property type="entry name" value="HAMP domain-like"/>
    <property type="match status" value="1"/>
</dbReference>
<evidence type="ECO:0000256" key="12">
    <source>
        <dbReference type="ARBA" id="ARBA00023012"/>
    </source>
</evidence>
<evidence type="ECO:0000256" key="7">
    <source>
        <dbReference type="ARBA" id="ARBA00022692"/>
    </source>
</evidence>